<dbReference type="InterPro" id="IPR019156">
    <property type="entry name" value="Ataxin-10_domain"/>
</dbReference>
<evidence type="ECO:0000256" key="7">
    <source>
        <dbReference type="SAM" id="MobiDB-lite"/>
    </source>
</evidence>
<evidence type="ECO:0000259" key="8">
    <source>
        <dbReference type="Pfam" id="PF09759"/>
    </source>
</evidence>
<keyword evidence="2" id="KW-0132">Cell division</keyword>
<evidence type="ECO:0000256" key="6">
    <source>
        <dbReference type="ARBA" id="ARBA00044805"/>
    </source>
</evidence>
<proteinExistence type="inferred from homology"/>
<evidence type="ECO:0000256" key="2">
    <source>
        <dbReference type="ARBA" id="ARBA00022618"/>
    </source>
</evidence>
<keyword evidence="10" id="KW-1185">Reference proteome</keyword>
<dbReference type="GO" id="GO:0051301">
    <property type="term" value="P:cell division"/>
    <property type="evidence" value="ECO:0007669"/>
    <property type="project" value="UniProtKB-KW"/>
</dbReference>
<evidence type="ECO:0000256" key="1">
    <source>
        <dbReference type="ARBA" id="ARBA00008384"/>
    </source>
</evidence>
<feature type="domain" description="Ataxin-10" evidence="8">
    <location>
        <begin position="526"/>
        <end position="607"/>
    </location>
</feature>
<dbReference type="OrthoDB" id="379794at2759"/>
<comment type="caution">
    <text evidence="9">The sequence shown here is derived from an EMBL/GenBank/DDBJ whole genome shotgun (WGS) entry which is preliminary data.</text>
</comment>
<evidence type="ECO:0000256" key="5">
    <source>
        <dbReference type="ARBA" id="ARBA00044801"/>
    </source>
</evidence>
<comment type="function">
    <text evidence="4">May play a role in the regulation of cytokinesis.</text>
</comment>
<evidence type="ECO:0000256" key="3">
    <source>
        <dbReference type="ARBA" id="ARBA00023306"/>
    </source>
</evidence>
<reference evidence="9" key="1">
    <citation type="submission" date="2020-11" db="EMBL/GenBank/DDBJ databases">
        <authorList>
            <consortium name="DOE Joint Genome Institute"/>
            <person name="Ahrendt S."/>
            <person name="Riley R."/>
            <person name="Andreopoulos W."/>
            <person name="Labutti K."/>
            <person name="Pangilinan J."/>
            <person name="Ruiz-Duenas F.J."/>
            <person name="Barrasa J.M."/>
            <person name="Sanchez-Garcia M."/>
            <person name="Camarero S."/>
            <person name="Miyauchi S."/>
            <person name="Serrano A."/>
            <person name="Linde D."/>
            <person name="Babiker R."/>
            <person name="Drula E."/>
            <person name="Ayuso-Fernandez I."/>
            <person name="Pacheco R."/>
            <person name="Padilla G."/>
            <person name="Ferreira P."/>
            <person name="Barriuso J."/>
            <person name="Kellner H."/>
            <person name="Castanera R."/>
            <person name="Alfaro M."/>
            <person name="Ramirez L."/>
            <person name="Pisabarro A.G."/>
            <person name="Kuo A."/>
            <person name="Tritt A."/>
            <person name="Lipzen A."/>
            <person name="He G."/>
            <person name="Yan M."/>
            <person name="Ng V."/>
            <person name="Cullen D."/>
            <person name="Martin F."/>
            <person name="Rosso M.-N."/>
            <person name="Henrissat B."/>
            <person name="Hibbett D."/>
            <person name="Martinez A.T."/>
            <person name="Grigoriev I.V."/>
        </authorList>
    </citation>
    <scope>NUCLEOTIDE SEQUENCE</scope>
    <source>
        <strain evidence="9">CIRM-BRFM 674</strain>
    </source>
</reference>
<organism evidence="9 10">
    <name type="scientific">Pholiota conissans</name>
    <dbReference type="NCBI Taxonomy" id="109636"/>
    <lineage>
        <taxon>Eukaryota</taxon>
        <taxon>Fungi</taxon>
        <taxon>Dikarya</taxon>
        <taxon>Basidiomycota</taxon>
        <taxon>Agaricomycotina</taxon>
        <taxon>Agaricomycetes</taxon>
        <taxon>Agaricomycetidae</taxon>
        <taxon>Agaricales</taxon>
        <taxon>Agaricineae</taxon>
        <taxon>Strophariaceae</taxon>
        <taxon>Pholiota</taxon>
    </lineage>
</organism>
<sequence>MEPPAGAIVATQFRQACIDFNINNKRKIRSLIAVLDLTALSLARSDAVRYKYTRARPCTPENPLTHSTTHRIEAGADLKLWPDLRKLWRDLTRTQFSFWENDDDSDEDDAEDRRGESSGGLRELCTVLAKFTRNLVAGAPANQLRAYENEPDMRRLLHFYTSWSAMEDTESVATARVLTQALSNTVTANDPLVARMWETYMNLPEDQVVLIRLLGSPDARTLLTTLIFILNCIHGSRKRTQLLAKTKVGVRICIGLLDNMVKLHEADEGSEGAKAFDIGYAIFTRFIEEGFIQDLYKRFTIPNEVVTPHQTTLLKLVDSYLQANQLNSASTEIPQILHTHEALGSFLAKRFFSLSEYAQNAMQRSLGMVPKARKGSDSPGDDSPMEMHSSDSSSSSEKSSPPPPTAQAQTASSSTFPQELDVMLPKVCEALVLVTQCIVTICLEAEEQQARLEEGTSTYTAYTNMKGYYILKKRDDMGVVENLIDLLHLLDIFLPRIQFGKPVNADGSPMSSVVPAVADGSGFSYLKRDLVRLLGVLAHGVKDVQDRTREAGGLPVIMNLCVIDERNPYLREHAIFTLHSLLKNNPENQKFVDSVKPSQEWTEDGTLKTKVEATLK</sequence>
<dbReference type="InterPro" id="IPR011989">
    <property type="entry name" value="ARM-like"/>
</dbReference>
<dbReference type="Proteomes" id="UP000807469">
    <property type="component" value="Unassembled WGS sequence"/>
</dbReference>
<dbReference type="GO" id="GO:0005829">
    <property type="term" value="C:cytosol"/>
    <property type="evidence" value="ECO:0007669"/>
    <property type="project" value="TreeGrafter"/>
</dbReference>
<dbReference type="Pfam" id="PF09759">
    <property type="entry name" value="Atx10homo_assoc"/>
    <property type="match status" value="1"/>
</dbReference>
<keyword evidence="3" id="KW-0131">Cell cycle</keyword>
<feature type="region of interest" description="Disordered" evidence="7">
    <location>
        <begin position="366"/>
        <end position="414"/>
    </location>
</feature>
<dbReference type="PANTHER" id="PTHR13255:SF0">
    <property type="entry name" value="ATAXIN-10"/>
    <property type="match status" value="1"/>
</dbReference>
<evidence type="ECO:0000256" key="4">
    <source>
        <dbReference type="ARBA" id="ARBA00044746"/>
    </source>
</evidence>
<evidence type="ECO:0000313" key="10">
    <source>
        <dbReference type="Proteomes" id="UP000807469"/>
    </source>
</evidence>
<name>A0A9P5Z5P8_9AGAR</name>
<dbReference type="AlphaFoldDB" id="A0A9P5Z5P8"/>
<dbReference type="EMBL" id="MU155193">
    <property type="protein sequence ID" value="KAF9480524.1"/>
    <property type="molecule type" value="Genomic_DNA"/>
</dbReference>
<dbReference type="PANTHER" id="PTHR13255">
    <property type="entry name" value="ATAXIN-10"/>
    <property type="match status" value="1"/>
</dbReference>
<accession>A0A9P5Z5P8</accession>
<gene>
    <name evidence="9" type="ORF">BDN70DRAFT_877514</name>
</gene>
<feature type="compositionally biased region" description="Low complexity" evidence="7">
    <location>
        <begin position="386"/>
        <end position="399"/>
    </location>
</feature>
<comment type="similarity">
    <text evidence="1">Belongs to the ataxin-10 family.</text>
</comment>
<dbReference type="InterPro" id="IPR016024">
    <property type="entry name" value="ARM-type_fold"/>
</dbReference>
<protein>
    <recommendedName>
        <fullName evidence="5">Ataxin-10 homolog</fullName>
    </recommendedName>
    <alternativeName>
        <fullName evidence="6">Copper transport protein 86</fullName>
    </alternativeName>
</protein>
<dbReference type="InterPro" id="IPR051374">
    <property type="entry name" value="Ataxin-10/CTR86_families"/>
</dbReference>
<dbReference type="SUPFAM" id="SSF48371">
    <property type="entry name" value="ARM repeat"/>
    <property type="match status" value="1"/>
</dbReference>
<evidence type="ECO:0000313" key="9">
    <source>
        <dbReference type="EMBL" id="KAF9480524.1"/>
    </source>
</evidence>
<dbReference type="Gene3D" id="1.25.10.10">
    <property type="entry name" value="Leucine-rich Repeat Variant"/>
    <property type="match status" value="1"/>
</dbReference>